<feature type="region of interest" description="Disordered" evidence="1">
    <location>
        <begin position="1"/>
        <end position="37"/>
    </location>
</feature>
<evidence type="ECO:0000313" key="4">
    <source>
        <dbReference type="EMBL" id="CAB5018824.1"/>
    </source>
</evidence>
<name>A0A6J7KLJ9_9ZZZZ</name>
<evidence type="ECO:0000313" key="3">
    <source>
        <dbReference type="EMBL" id="CAB4956920.1"/>
    </source>
</evidence>
<dbReference type="GO" id="GO:0005975">
    <property type="term" value="P:carbohydrate metabolic process"/>
    <property type="evidence" value="ECO:0007669"/>
    <property type="project" value="InterPro"/>
</dbReference>
<dbReference type="PANTHER" id="PTHR30292">
    <property type="entry name" value="UNCHARACTERIZED PROTEIN YBGL-RELATED"/>
    <property type="match status" value="1"/>
</dbReference>
<dbReference type="EMBL" id="CAFBIZ010000098">
    <property type="protein sequence ID" value="CAB4849832.1"/>
    <property type="molecule type" value="Genomic_DNA"/>
</dbReference>
<dbReference type="Gene3D" id="3.20.20.370">
    <property type="entry name" value="Glycoside hydrolase/deacetylase"/>
    <property type="match status" value="1"/>
</dbReference>
<gene>
    <name evidence="2" type="ORF">UFOPK3268_00860</name>
    <name evidence="3" type="ORF">UFOPK3752_02029</name>
    <name evidence="4" type="ORF">UFOPK4150_00111</name>
</gene>
<dbReference type="AlphaFoldDB" id="A0A6J7KLJ9"/>
<feature type="compositionally biased region" description="Basic and acidic residues" evidence="1">
    <location>
        <begin position="27"/>
        <end position="37"/>
    </location>
</feature>
<dbReference type="NCBIfam" id="NF003814">
    <property type="entry name" value="PRK05406.1-3"/>
    <property type="match status" value="1"/>
</dbReference>
<dbReference type="EMBL" id="CAFBPU010000002">
    <property type="protein sequence ID" value="CAB5018824.1"/>
    <property type="molecule type" value="Genomic_DNA"/>
</dbReference>
<reference evidence="3" key="1">
    <citation type="submission" date="2020-05" db="EMBL/GenBank/DDBJ databases">
        <authorList>
            <person name="Chiriac C."/>
            <person name="Salcher M."/>
            <person name="Ghai R."/>
            <person name="Kavagutti S V."/>
        </authorList>
    </citation>
    <scope>NUCLEOTIDE SEQUENCE</scope>
</reference>
<evidence type="ECO:0000256" key="1">
    <source>
        <dbReference type="SAM" id="MobiDB-lite"/>
    </source>
</evidence>
<dbReference type="SUPFAM" id="SSF88713">
    <property type="entry name" value="Glycoside hydrolase/deacetylase"/>
    <property type="match status" value="1"/>
</dbReference>
<sequence>MGKRQGTLDAIDMSAITSTTAPPPDSSSDRTSPHVDRRMRVLDLNADLGEGVRTADLDTEALDAALVEIVTSANVACGGHAGDAASMARVCRDAVTRGVAIGAQVSYVDPSGFGRTRLEIPHDILVGQLLVQIRDLAGHAREAGGALAHVKPHGALYNAAADDLHVATAVVEAVLRHADATGVALPLFALPGCALAQEGVRRGIPVVSEAFADRAYLADGRLVPRSRDGSVITDVDEVVARVMRLATEGVIRSIDGIDVAVTARSLCLHSDTDGALLLAGRVRAALNAAGVRLEAFVPATLPRTDASS</sequence>
<dbReference type="InterPro" id="IPR011330">
    <property type="entry name" value="Glyco_hydro/deAcase_b/a-brl"/>
</dbReference>
<dbReference type="EMBL" id="CAFBND010000119">
    <property type="protein sequence ID" value="CAB4956920.1"/>
    <property type="molecule type" value="Genomic_DNA"/>
</dbReference>
<dbReference type="CDD" id="cd10787">
    <property type="entry name" value="LamB_YcsF_like"/>
    <property type="match status" value="1"/>
</dbReference>
<accession>A0A6J7KLJ9</accession>
<protein>
    <submittedName>
        <fullName evidence="3">Unannotated protein</fullName>
    </submittedName>
</protein>
<evidence type="ECO:0000313" key="2">
    <source>
        <dbReference type="EMBL" id="CAB4849832.1"/>
    </source>
</evidence>
<dbReference type="Pfam" id="PF03746">
    <property type="entry name" value="LamB_YcsF"/>
    <property type="match status" value="1"/>
</dbReference>
<dbReference type="PANTHER" id="PTHR30292:SF0">
    <property type="entry name" value="5-OXOPROLINASE SUBUNIT A"/>
    <property type="match status" value="1"/>
</dbReference>
<dbReference type="InterPro" id="IPR005501">
    <property type="entry name" value="LamB/YcsF/PxpA-like"/>
</dbReference>
<proteinExistence type="predicted"/>
<organism evidence="3">
    <name type="scientific">freshwater metagenome</name>
    <dbReference type="NCBI Taxonomy" id="449393"/>
    <lineage>
        <taxon>unclassified sequences</taxon>
        <taxon>metagenomes</taxon>
        <taxon>ecological metagenomes</taxon>
    </lineage>
</organism>